<protein>
    <submittedName>
        <fullName evidence="1">Uncharacterized protein</fullName>
    </submittedName>
</protein>
<dbReference type="Proteomes" id="UP000885362">
    <property type="component" value="Unassembled WGS sequence"/>
</dbReference>
<dbReference type="EMBL" id="RSHK01000042">
    <property type="protein sequence ID" value="MIE72695.1"/>
    <property type="molecule type" value="Genomic_DNA"/>
</dbReference>
<gene>
    <name evidence="1" type="ORF">EL06_25745</name>
</gene>
<evidence type="ECO:0000313" key="1">
    <source>
        <dbReference type="EMBL" id="MIE72695.1"/>
    </source>
</evidence>
<dbReference type="AlphaFoldDB" id="A0A6C8Y420"/>
<organism evidence="1">
    <name type="scientific">Salmonella diarizonae</name>
    <dbReference type="NCBI Taxonomy" id="59204"/>
    <lineage>
        <taxon>Bacteria</taxon>
        <taxon>Pseudomonadati</taxon>
        <taxon>Pseudomonadota</taxon>
        <taxon>Gammaproteobacteria</taxon>
        <taxon>Enterobacterales</taxon>
        <taxon>Enterobacteriaceae</taxon>
        <taxon>Salmonella</taxon>
    </lineage>
</organism>
<comment type="caution">
    <text evidence="1">The sequence shown here is derived from an EMBL/GenBank/DDBJ whole genome shotgun (WGS) entry which is preliminary data.</text>
</comment>
<proteinExistence type="predicted"/>
<sequence length="75" mass="8494">MSQKKLGIPGNTTVIYVGKARYRSLAAHAREIGYLSNADIKATTFLHYLIDEFADKAHTKLLDELKNKIKTQEED</sequence>
<reference evidence="1" key="1">
    <citation type="submission" date="2018-08" db="EMBL/GenBank/DDBJ databases">
        <authorList>
            <consortium name="GenomeTrakr network: Whole genome sequencing for foodborne pathogen traceback"/>
        </authorList>
    </citation>
    <scope>NUCLEOTIDE SEQUENCE [LARGE SCALE GENOMIC DNA]</scope>
    <source>
        <strain evidence="1">FMA0132</strain>
    </source>
</reference>
<name>A0A6C8Y420_SALDZ</name>
<accession>A0A6C8Y420</accession>